<dbReference type="Pfam" id="PF00462">
    <property type="entry name" value="Glutaredoxin"/>
    <property type="match status" value="1"/>
</dbReference>
<comment type="caution">
    <text evidence="2">The sequence shown here is derived from an EMBL/GenBank/DDBJ whole genome shotgun (WGS) entry which is preliminary data.</text>
</comment>
<evidence type="ECO:0000313" key="3">
    <source>
        <dbReference type="Proteomes" id="UP001357733"/>
    </source>
</evidence>
<dbReference type="PROSITE" id="PS51354">
    <property type="entry name" value="GLUTAREDOXIN_2"/>
    <property type="match status" value="1"/>
</dbReference>
<dbReference type="Proteomes" id="UP001357733">
    <property type="component" value="Unassembled WGS sequence"/>
</dbReference>
<sequence>MADEKKVVVYSSSTCPWCTTTKDYLKEHNIDFVEKNITTDTDARNELIAMGHMGVPVIVIDGEEIVGFDQARIDDCLGL</sequence>
<dbReference type="PANTHER" id="PTHR34386">
    <property type="entry name" value="GLUTAREDOXIN"/>
    <property type="match status" value="1"/>
</dbReference>
<dbReference type="PANTHER" id="PTHR34386:SF1">
    <property type="entry name" value="GLUTAREDOXIN-LIKE PROTEIN NRDH"/>
    <property type="match status" value="1"/>
</dbReference>
<protein>
    <submittedName>
        <fullName evidence="2">Glutaredoxin domain-containing protein</fullName>
    </submittedName>
</protein>
<dbReference type="InterPro" id="IPR002109">
    <property type="entry name" value="Glutaredoxin"/>
</dbReference>
<dbReference type="InterPro" id="IPR011767">
    <property type="entry name" value="GLR_AS"/>
</dbReference>
<gene>
    <name evidence="2" type="ORF">VLK81_03740</name>
</gene>
<dbReference type="GO" id="GO:0009055">
    <property type="term" value="F:electron transfer activity"/>
    <property type="evidence" value="ECO:0007669"/>
    <property type="project" value="TreeGrafter"/>
</dbReference>
<dbReference type="RefSeq" id="WP_324619313.1">
    <property type="nucleotide sequence ID" value="NZ_JAYKOT010000003.1"/>
</dbReference>
<proteinExistence type="predicted"/>
<dbReference type="CDD" id="cd02976">
    <property type="entry name" value="NrdH"/>
    <property type="match status" value="1"/>
</dbReference>
<keyword evidence="3" id="KW-1185">Reference proteome</keyword>
<evidence type="ECO:0000313" key="2">
    <source>
        <dbReference type="EMBL" id="MEB3429141.1"/>
    </source>
</evidence>
<dbReference type="EMBL" id="JAYKOT010000003">
    <property type="protein sequence ID" value="MEB3429141.1"/>
    <property type="molecule type" value="Genomic_DNA"/>
</dbReference>
<dbReference type="AlphaFoldDB" id="A0AAW9MPZ3"/>
<organism evidence="2 3">
    <name type="scientific">Citroniella saccharovorans</name>
    <dbReference type="NCBI Taxonomy" id="2053367"/>
    <lineage>
        <taxon>Bacteria</taxon>
        <taxon>Bacillati</taxon>
        <taxon>Bacillota</taxon>
        <taxon>Tissierellia</taxon>
        <taxon>Tissierellales</taxon>
        <taxon>Peptoniphilaceae</taxon>
        <taxon>Citroniella</taxon>
    </lineage>
</organism>
<dbReference type="InterPro" id="IPR036249">
    <property type="entry name" value="Thioredoxin-like_sf"/>
</dbReference>
<reference evidence="2 3" key="1">
    <citation type="submission" date="2024-01" db="EMBL/GenBank/DDBJ databases">
        <title>Complete genome sequence of Citroniella saccharovorans strain M6.X9, isolated from human fecal sample.</title>
        <authorList>
            <person name="Cheng G."/>
            <person name="Westerholm M."/>
            <person name="Schnurer A."/>
        </authorList>
    </citation>
    <scope>NUCLEOTIDE SEQUENCE [LARGE SCALE GENOMIC DNA]</scope>
    <source>
        <strain evidence="2 3">DSM 29873</strain>
    </source>
</reference>
<evidence type="ECO:0000259" key="1">
    <source>
        <dbReference type="Pfam" id="PF00462"/>
    </source>
</evidence>
<name>A0AAW9MPZ3_9FIRM</name>
<accession>A0AAW9MPZ3</accession>
<dbReference type="SUPFAM" id="SSF52833">
    <property type="entry name" value="Thioredoxin-like"/>
    <property type="match status" value="1"/>
</dbReference>
<dbReference type="InterPro" id="IPR051548">
    <property type="entry name" value="Grx-like_ET"/>
</dbReference>
<dbReference type="GO" id="GO:0045454">
    <property type="term" value="P:cell redox homeostasis"/>
    <property type="evidence" value="ECO:0007669"/>
    <property type="project" value="TreeGrafter"/>
</dbReference>
<feature type="domain" description="Glutaredoxin" evidence="1">
    <location>
        <begin position="7"/>
        <end position="65"/>
    </location>
</feature>
<dbReference type="Gene3D" id="3.40.30.10">
    <property type="entry name" value="Glutaredoxin"/>
    <property type="match status" value="1"/>
</dbReference>
<dbReference type="PROSITE" id="PS00195">
    <property type="entry name" value="GLUTAREDOXIN_1"/>
    <property type="match status" value="1"/>
</dbReference>